<dbReference type="PANTHER" id="PTHR35271:SF1">
    <property type="entry name" value="ABC TRANSPORTER, SUBSTRATE-BINDING LIPOPROTEIN"/>
    <property type="match status" value="1"/>
</dbReference>
<accession>A0A1W6N4Q7</accession>
<gene>
    <name evidence="1" type="ORF">GQ61_05010</name>
</gene>
<dbReference type="EMBL" id="CP008743">
    <property type="protein sequence ID" value="ARN84759.1"/>
    <property type="molecule type" value="Genomic_DNA"/>
</dbReference>
<dbReference type="STRING" id="1414854.GQ61_05010"/>
<reference evidence="1 2" key="1">
    <citation type="submission" date="2014-06" db="EMBL/GenBank/DDBJ databases">
        <title>The genome of the endonuclear symbiont Nucleicultrix amoebiphila.</title>
        <authorList>
            <person name="Schulz F."/>
            <person name="Horn M."/>
        </authorList>
    </citation>
    <scope>NUCLEOTIDE SEQUENCE [LARGE SCALE GENOMIC DNA]</scope>
    <source>
        <strain evidence="1 2">FS5</strain>
    </source>
</reference>
<keyword evidence="2" id="KW-1185">Reference proteome</keyword>
<dbReference type="Gene3D" id="3.40.50.2300">
    <property type="match status" value="2"/>
</dbReference>
<dbReference type="AlphaFoldDB" id="A0A1W6N4Q7"/>
<name>A0A1W6N4Q7_9PROT</name>
<dbReference type="InterPro" id="IPR007487">
    <property type="entry name" value="ABC_transpt-TYRBP-like"/>
</dbReference>
<dbReference type="InterPro" id="IPR028082">
    <property type="entry name" value="Peripla_BP_I"/>
</dbReference>
<dbReference type="Proteomes" id="UP000237351">
    <property type="component" value="Chromosome"/>
</dbReference>
<organism evidence="1 2">
    <name type="scientific">Candidatus Nucleicultrix amoebiphila FS5</name>
    <dbReference type="NCBI Taxonomy" id="1414854"/>
    <lineage>
        <taxon>Bacteria</taxon>
        <taxon>Pseudomonadati</taxon>
        <taxon>Pseudomonadota</taxon>
        <taxon>Alphaproteobacteria</taxon>
        <taxon>Holosporales</taxon>
        <taxon>Candidatus Nucleicultricaceae</taxon>
        <taxon>Candidatus Nucleicultrix</taxon>
    </lineage>
</organism>
<sequence length="309" mass="33582">MFNPQFVYASAQKTIAITQIVEHPSLDATRLGLLKTLEESGFKEGDTLRVIYENAQGNITTAVQIAQKFIALKPDVIIAIATPSAQTIVSSMKDEKIPVIFAAVSDPLGARLISNLEKPGGNVSGVTDGQPINEQVQLMKSILPELKRIGVLYNPGEINSIRILERLKKEVSTDIVIVELAASKSHEVKEVAQKLVQEVDALYIPLDNTIVSALPSVLKVAHKAKIPVFSTDPDLVKQGVLASIGSNYTDVGELTGMMCVKVLQGENVGDMPVTMPKKKALYLNLKTAKHLGISFSEQLLKKAKYKFHS</sequence>
<evidence type="ECO:0000313" key="1">
    <source>
        <dbReference type="EMBL" id="ARN84759.1"/>
    </source>
</evidence>
<dbReference type="PANTHER" id="PTHR35271">
    <property type="entry name" value="ABC TRANSPORTER, SUBSTRATE-BINDING LIPOPROTEIN-RELATED"/>
    <property type="match status" value="1"/>
</dbReference>
<dbReference type="Pfam" id="PF04392">
    <property type="entry name" value="ABC_sub_bind"/>
    <property type="match status" value="1"/>
</dbReference>
<dbReference type="KEGG" id="naf:GQ61_05010"/>
<evidence type="ECO:0000313" key="2">
    <source>
        <dbReference type="Proteomes" id="UP000237351"/>
    </source>
</evidence>
<dbReference type="SUPFAM" id="SSF53822">
    <property type="entry name" value="Periplasmic binding protein-like I"/>
    <property type="match status" value="1"/>
</dbReference>
<protein>
    <submittedName>
        <fullName evidence="1">Uncharacterized protein</fullName>
    </submittedName>
</protein>
<proteinExistence type="predicted"/>
<dbReference type="CDD" id="cd06325">
    <property type="entry name" value="PBP1_ABC_unchar_transporter"/>
    <property type="match status" value="1"/>
</dbReference>